<evidence type="ECO:0000313" key="3">
    <source>
        <dbReference type="Proteomes" id="UP001642487"/>
    </source>
</evidence>
<name>A0ABP0YL58_9ROSI</name>
<reference evidence="2 3" key="1">
    <citation type="submission" date="2024-03" db="EMBL/GenBank/DDBJ databases">
        <authorList>
            <person name="Gkanogiannis A."/>
            <person name="Becerra Lopez-Lavalle L."/>
        </authorList>
    </citation>
    <scope>NUCLEOTIDE SEQUENCE [LARGE SCALE GENOMIC DNA]</scope>
</reference>
<dbReference type="PANTHER" id="PTHR38926:SF2">
    <property type="entry name" value="F-BOX_LRR-REPEAT PROTEIN 21-RELATED"/>
    <property type="match status" value="1"/>
</dbReference>
<organism evidence="2 3">
    <name type="scientific">Citrullus colocynthis</name>
    <name type="common">colocynth</name>
    <dbReference type="NCBI Taxonomy" id="252529"/>
    <lineage>
        <taxon>Eukaryota</taxon>
        <taxon>Viridiplantae</taxon>
        <taxon>Streptophyta</taxon>
        <taxon>Embryophyta</taxon>
        <taxon>Tracheophyta</taxon>
        <taxon>Spermatophyta</taxon>
        <taxon>Magnoliopsida</taxon>
        <taxon>eudicotyledons</taxon>
        <taxon>Gunneridae</taxon>
        <taxon>Pentapetalae</taxon>
        <taxon>rosids</taxon>
        <taxon>fabids</taxon>
        <taxon>Cucurbitales</taxon>
        <taxon>Cucurbitaceae</taxon>
        <taxon>Benincaseae</taxon>
        <taxon>Citrullus</taxon>
    </lineage>
</organism>
<dbReference type="Proteomes" id="UP001642487">
    <property type="component" value="Chromosome 4"/>
</dbReference>
<dbReference type="EMBL" id="OZ021738">
    <property type="protein sequence ID" value="CAK9321244.1"/>
    <property type="molecule type" value="Genomic_DNA"/>
</dbReference>
<protein>
    <recommendedName>
        <fullName evidence="1">F-box domain-containing protein</fullName>
    </recommendedName>
</protein>
<dbReference type="Pfam" id="PF00646">
    <property type="entry name" value="F-box"/>
    <property type="match status" value="1"/>
</dbReference>
<dbReference type="InterPro" id="IPR001810">
    <property type="entry name" value="F-box_dom"/>
</dbReference>
<dbReference type="PANTHER" id="PTHR38926">
    <property type="entry name" value="F-BOX DOMAIN CONTAINING PROTEIN, EXPRESSED"/>
    <property type="match status" value="1"/>
</dbReference>
<evidence type="ECO:0000313" key="2">
    <source>
        <dbReference type="EMBL" id="CAK9321244.1"/>
    </source>
</evidence>
<keyword evidence="3" id="KW-1185">Reference proteome</keyword>
<feature type="domain" description="F-box" evidence="1">
    <location>
        <begin position="2"/>
        <end position="34"/>
    </location>
</feature>
<proteinExistence type="predicted"/>
<evidence type="ECO:0000259" key="1">
    <source>
        <dbReference type="Pfam" id="PF00646"/>
    </source>
</evidence>
<accession>A0ABP0YL58</accession>
<gene>
    <name evidence="2" type="ORF">CITCOLO1_LOCUS13312</name>
</gene>
<sequence length="80" mass="9262">MCLILQRLGAIEILHSAQDVCSSWRRLIDMRNFGEMYALYCDLKATCTYAVDLSCGQLIDINIEFFGTDKLLQYIARRYS</sequence>